<dbReference type="GO" id="GO:0046872">
    <property type="term" value="F:metal ion binding"/>
    <property type="evidence" value="ECO:0007669"/>
    <property type="project" value="UniProtKB-KW"/>
</dbReference>
<dbReference type="PANTHER" id="PTHR11113:SF14">
    <property type="entry name" value="N-ACETYLGLUCOSAMINE-6-PHOSPHATE DEACETYLASE"/>
    <property type="match status" value="1"/>
</dbReference>
<protein>
    <submittedName>
        <fullName evidence="9">Amidohydrolase family protein</fullName>
    </submittedName>
</protein>
<feature type="binding site" evidence="7">
    <location>
        <position position="95"/>
    </location>
    <ligand>
        <name>Zn(2+)</name>
        <dbReference type="ChEBI" id="CHEBI:29105"/>
    </ligand>
</feature>
<comment type="caution">
    <text evidence="9">The sequence shown here is derived from an EMBL/GenBank/DDBJ whole genome shotgun (WGS) entry which is preliminary data.</text>
</comment>
<feature type="active site" description="Proton donor/acceptor" evidence="5">
    <location>
        <position position="242"/>
    </location>
</feature>
<dbReference type="InterPro" id="IPR032466">
    <property type="entry name" value="Metal_Hydrolase"/>
</dbReference>
<accession>A0A6N7EI90</accession>
<feature type="binding site" evidence="6">
    <location>
        <begin position="187"/>
        <end position="188"/>
    </location>
    <ligand>
        <name>substrate</name>
    </ligand>
</feature>
<evidence type="ECO:0000256" key="5">
    <source>
        <dbReference type="PIRSR" id="PIRSR038994-1"/>
    </source>
</evidence>
<feature type="binding site" evidence="6">
    <location>
        <position position="195"/>
    </location>
    <ligand>
        <name>substrate</name>
    </ligand>
</feature>
<keyword evidence="10" id="KW-1185">Reference proteome</keyword>
<evidence type="ECO:0000256" key="7">
    <source>
        <dbReference type="PIRSR" id="PIRSR038994-3"/>
    </source>
</evidence>
<keyword evidence="3 4" id="KW-0378">Hydrolase</keyword>
<dbReference type="PIRSF" id="PIRSF038994">
    <property type="entry name" value="NagA"/>
    <property type="match status" value="1"/>
</dbReference>
<dbReference type="InterPro" id="IPR006680">
    <property type="entry name" value="Amidohydro-rel"/>
</dbReference>
<dbReference type="PANTHER" id="PTHR11113">
    <property type="entry name" value="N-ACETYLGLUCOSAMINE-6-PHOSPHATE DEACETYLASE"/>
    <property type="match status" value="1"/>
</dbReference>
<evidence type="ECO:0000256" key="2">
    <source>
        <dbReference type="ARBA" id="ARBA00022723"/>
    </source>
</evidence>
<reference evidence="9 10" key="1">
    <citation type="submission" date="2019-10" db="EMBL/GenBank/DDBJ databases">
        <title>Georgenia wutianyii sp. nov. and Georgenia yuyongxinii sp. nov. isolated from plateau pika (Ochotona curzoniae) in the Qinghai-Tibet plateau of China.</title>
        <authorList>
            <person name="Tian Z."/>
        </authorList>
    </citation>
    <scope>NUCLEOTIDE SEQUENCE [LARGE SCALE GENOMIC DNA]</scope>
    <source>
        <strain evidence="9 10">JCM 19765</strain>
    </source>
</reference>
<proteinExistence type="inferred from homology"/>
<keyword evidence="2 7" id="KW-0479">Metal-binding</keyword>
<feature type="domain" description="Amidohydrolase-related" evidence="8">
    <location>
        <begin position="16"/>
        <end position="318"/>
    </location>
</feature>
<evidence type="ECO:0000256" key="6">
    <source>
        <dbReference type="PIRSR" id="PIRSR038994-2"/>
    </source>
</evidence>
<keyword evidence="4" id="KW-0119">Carbohydrate metabolism</keyword>
<comment type="similarity">
    <text evidence="1 4">Belongs to the metallo-dependent hydrolases superfamily. NagA family.</text>
</comment>
<dbReference type="AlphaFoldDB" id="A0A6N7EI90"/>
<dbReference type="Proteomes" id="UP000437709">
    <property type="component" value="Unassembled WGS sequence"/>
</dbReference>
<dbReference type="Gene3D" id="3.20.20.140">
    <property type="entry name" value="Metal-dependent hydrolases"/>
    <property type="match status" value="1"/>
</dbReference>
<evidence type="ECO:0000313" key="9">
    <source>
        <dbReference type="EMBL" id="MPV36447.1"/>
    </source>
</evidence>
<gene>
    <name evidence="9" type="ORF">GB881_05165</name>
</gene>
<evidence type="ECO:0000259" key="8">
    <source>
        <dbReference type="Pfam" id="PF01979"/>
    </source>
</evidence>
<evidence type="ECO:0000256" key="3">
    <source>
        <dbReference type="ARBA" id="ARBA00022801"/>
    </source>
</evidence>
<evidence type="ECO:0000256" key="4">
    <source>
        <dbReference type="PIRNR" id="PIRNR038994"/>
    </source>
</evidence>
<sequence length="346" mass="35800">MAPDAPAHAAGPRSRPGLVDLQVNGYAGWDVNADDVSVDVVVGLTRALWAEGVTTYLPTVVTAPEEKILHVLRTVAAARAADPLVAHSVAGVHVEGPALAAEDGPRGAHDREHLRDPDLDELDRWQRAGDGLVRIVTLAPERPGAAAYIAGARARGVLTSVGHCAPTPEEVREAASAGATLSTHLGNGAAATLPRHPNHIWAQLAEDRLTAMLIADGHHLPADTLTAMIRAKSPARCVLTSDSAALAGKPPGDYRTPVGGGVTVRADGRLSLTGTELLAGSGRSLHACLGWARAHLPVHPDDLLAMATTNPARLIGVEGRTARDVVVLDGDRVVSTSVAGTEVYAA</sequence>
<dbReference type="InterPro" id="IPR003764">
    <property type="entry name" value="GlcNAc_6-P_deAcase"/>
</dbReference>
<dbReference type="RefSeq" id="WP_152193302.1">
    <property type="nucleotide sequence ID" value="NZ_VUKD01000001.1"/>
</dbReference>
<organism evidence="9 10">
    <name type="scientific">Georgenia subflava</name>
    <dbReference type="NCBI Taxonomy" id="1622177"/>
    <lineage>
        <taxon>Bacteria</taxon>
        <taxon>Bacillati</taxon>
        <taxon>Actinomycetota</taxon>
        <taxon>Actinomycetes</taxon>
        <taxon>Micrococcales</taxon>
        <taxon>Bogoriellaceae</taxon>
        <taxon>Georgenia</taxon>
    </lineage>
</organism>
<dbReference type="SUPFAM" id="SSF51556">
    <property type="entry name" value="Metallo-dependent hydrolases"/>
    <property type="match status" value="1"/>
</dbReference>
<feature type="binding site" evidence="6">
    <location>
        <position position="219"/>
    </location>
    <ligand>
        <name>substrate</name>
    </ligand>
</feature>
<name>A0A6N7EI90_9MICO</name>
<dbReference type="Pfam" id="PF01979">
    <property type="entry name" value="Amidohydro_1"/>
    <property type="match status" value="1"/>
</dbReference>
<dbReference type="GO" id="GO:0006046">
    <property type="term" value="P:N-acetylglucosamine catabolic process"/>
    <property type="evidence" value="ECO:0007669"/>
    <property type="project" value="TreeGrafter"/>
</dbReference>
<feature type="binding site" evidence="6">
    <location>
        <begin position="278"/>
        <end position="280"/>
    </location>
    <ligand>
        <name>substrate</name>
    </ligand>
</feature>
<comment type="cofactor">
    <cofactor evidence="7">
        <name>a divalent metal cation</name>
        <dbReference type="ChEBI" id="CHEBI:60240"/>
    </cofactor>
    <text evidence="7">Binds 1 divalent metal cation per subunit.</text>
</comment>
<feature type="binding site" evidence="7">
    <location>
        <position position="184"/>
    </location>
    <ligand>
        <name>Zn(2+)</name>
        <dbReference type="ChEBI" id="CHEBI:29105"/>
    </ligand>
</feature>
<dbReference type="OrthoDB" id="9776488at2"/>
<feature type="binding site" evidence="6">
    <location>
        <position position="108"/>
    </location>
    <ligand>
        <name>substrate</name>
    </ligand>
</feature>
<dbReference type="GO" id="GO:0008448">
    <property type="term" value="F:N-acetylglucosamine-6-phosphate deacetylase activity"/>
    <property type="evidence" value="ECO:0007669"/>
    <property type="project" value="InterPro"/>
</dbReference>
<evidence type="ECO:0000313" key="10">
    <source>
        <dbReference type="Proteomes" id="UP000437709"/>
    </source>
</evidence>
<feature type="binding site" evidence="7">
    <location>
        <position position="163"/>
    </location>
    <ligand>
        <name>Zn(2+)</name>
        <dbReference type="ChEBI" id="CHEBI:29105"/>
    </ligand>
</feature>
<dbReference type="EMBL" id="WHPC01000012">
    <property type="protein sequence ID" value="MPV36447.1"/>
    <property type="molecule type" value="Genomic_DNA"/>
</dbReference>
<evidence type="ECO:0000256" key="1">
    <source>
        <dbReference type="ARBA" id="ARBA00010716"/>
    </source>
</evidence>